<feature type="compositionally biased region" description="Basic and acidic residues" evidence="1">
    <location>
        <begin position="1"/>
        <end position="21"/>
    </location>
</feature>
<evidence type="ECO:0000313" key="4">
    <source>
        <dbReference type="Proteomes" id="UP000578819"/>
    </source>
</evidence>
<evidence type="ECO:0000313" key="3">
    <source>
        <dbReference type="EMBL" id="MBB4958498.1"/>
    </source>
</evidence>
<dbReference type="PANTHER" id="PTHR28004">
    <property type="entry name" value="ZGC:162816-RELATED"/>
    <property type="match status" value="1"/>
</dbReference>
<evidence type="ECO:0000259" key="2">
    <source>
        <dbReference type="Pfam" id="PF01168"/>
    </source>
</evidence>
<gene>
    <name evidence="3" type="ORF">FHR38_002231</name>
</gene>
<dbReference type="InterPro" id="IPR029066">
    <property type="entry name" value="PLP-binding_barrel"/>
</dbReference>
<dbReference type="CDD" id="cd06813">
    <property type="entry name" value="PLPDE_III_DSD_D-TA_like_2"/>
    <property type="match status" value="1"/>
</dbReference>
<organism evidence="3 4">
    <name type="scientific">Micromonospora polyrhachis</name>
    <dbReference type="NCBI Taxonomy" id="1282883"/>
    <lineage>
        <taxon>Bacteria</taxon>
        <taxon>Bacillati</taxon>
        <taxon>Actinomycetota</taxon>
        <taxon>Actinomycetes</taxon>
        <taxon>Micromonosporales</taxon>
        <taxon>Micromonosporaceae</taxon>
        <taxon>Micromonospora</taxon>
    </lineage>
</organism>
<proteinExistence type="predicted"/>
<keyword evidence="4" id="KW-1185">Reference proteome</keyword>
<dbReference type="AlphaFoldDB" id="A0A7W7SPE2"/>
<feature type="region of interest" description="Disordered" evidence="1">
    <location>
        <begin position="1"/>
        <end position="24"/>
    </location>
</feature>
<accession>A0A7W7SPE2</accession>
<dbReference type="EMBL" id="JACHJW010000001">
    <property type="protein sequence ID" value="MBB4958498.1"/>
    <property type="molecule type" value="Genomic_DNA"/>
</dbReference>
<dbReference type="GO" id="GO:0008721">
    <property type="term" value="F:D-serine ammonia-lyase activity"/>
    <property type="evidence" value="ECO:0007669"/>
    <property type="project" value="TreeGrafter"/>
</dbReference>
<dbReference type="Proteomes" id="UP000578819">
    <property type="component" value="Unassembled WGS sequence"/>
</dbReference>
<feature type="domain" description="Alanine racemase N-terminal" evidence="2">
    <location>
        <begin position="54"/>
        <end position="303"/>
    </location>
</feature>
<dbReference type="Gene3D" id="3.20.20.10">
    <property type="entry name" value="Alanine racemase"/>
    <property type="match status" value="1"/>
</dbReference>
<name>A0A7W7SPE2_9ACTN</name>
<dbReference type="InterPro" id="IPR001608">
    <property type="entry name" value="Ala_racemase_N"/>
</dbReference>
<comment type="caution">
    <text evidence="3">The sequence shown here is derived from an EMBL/GenBank/DDBJ whole genome shotgun (WGS) entry which is preliminary data.</text>
</comment>
<protein>
    <submittedName>
        <fullName evidence="3">D-serine deaminase-like pyridoxal phosphate-dependent protein</fullName>
    </submittedName>
</protein>
<evidence type="ECO:0000256" key="1">
    <source>
        <dbReference type="SAM" id="MobiDB-lite"/>
    </source>
</evidence>
<dbReference type="PANTHER" id="PTHR28004:SF2">
    <property type="entry name" value="D-SERINE DEHYDRATASE"/>
    <property type="match status" value="1"/>
</dbReference>
<reference evidence="3 4" key="1">
    <citation type="submission" date="2020-08" db="EMBL/GenBank/DDBJ databases">
        <title>Sequencing the genomes of 1000 actinobacteria strains.</title>
        <authorList>
            <person name="Klenk H.-P."/>
        </authorList>
    </citation>
    <scope>NUCLEOTIDE SEQUENCE [LARGE SCALE GENOMIC DNA]</scope>
    <source>
        <strain evidence="3 4">DSM 45886</strain>
    </source>
</reference>
<sequence>MPTERDTQHAGDATRRAERDTAQAGRAALHAERDILRARLDRATAHLDPPFAVVDLAAFDANATALVTRAAGKPVRIASKSVRCRDLLGRALARPGWHGVMAYTLAEAIWLVRTGVSRDVLVAYPTADRGALATLAGDEELATAISVMVDSPAQLDLIDSVAAPQHRAAIRVCLELDASWRPFGGRLHVGVRRSPVHSAEAAGALAAHVAGRPGFRLVGLMAYEAQIAGLGDAPPRQALRGLTIRTVHRRSYRELLRRRGAAVAAVREHADLAYVNGGGTGSLALTSADPAVTEVTAGSGLYGPTLFDGYRAWRPTPAAGFALSVVRRPGPRVATVLGGGWIASGPAQASRLPMSWLPVGLHLTGTEGAGEVQTPLIGSVADELHVGDRVWFRHAKAGELCEHVNELHLVDGEEVVGTVPTYRGEGHAYL</sequence>
<dbReference type="InterPro" id="IPR051466">
    <property type="entry name" value="D-amino_acid_metab_enzyme"/>
</dbReference>
<dbReference type="Pfam" id="PF01168">
    <property type="entry name" value="Ala_racemase_N"/>
    <property type="match status" value="1"/>
</dbReference>
<dbReference type="SUPFAM" id="SSF51419">
    <property type="entry name" value="PLP-binding barrel"/>
    <property type="match status" value="1"/>
</dbReference>
<dbReference type="GO" id="GO:0036088">
    <property type="term" value="P:D-serine catabolic process"/>
    <property type="evidence" value="ECO:0007669"/>
    <property type="project" value="TreeGrafter"/>
</dbReference>